<reference evidence="2" key="1">
    <citation type="submission" date="2020-10" db="EMBL/GenBank/DDBJ databases">
        <title>High-Quality Genome Resource of Clonostachys rosea strain S41 by Oxford Nanopore Long-Read Sequencing.</title>
        <authorList>
            <person name="Wang H."/>
        </authorList>
    </citation>
    <scope>NUCLEOTIDE SEQUENCE</scope>
    <source>
        <strain evidence="2">S41</strain>
    </source>
</reference>
<sequence>MAVNETGATANQKSVSVNEFMSWRDPQDVIKQITRATKRGELDANQTMLKRQRDENNGNNEGFPTVKENTKTPARQYTEGIHREIKLDDHPDPVSAAHVQATYN</sequence>
<evidence type="ECO:0000256" key="1">
    <source>
        <dbReference type="SAM" id="MobiDB-lite"/>
    </source>
</evidence>
<dbReference type="Proteomes" id="UP000616885">
    <property type="component" value="Unassembled WGS sequence"/>
</dbReference>
<organism evidence="2 3">
    <name type="scientific">Bionectria ochroleuca</name>
    <name type="common">Gliocladium roseum</name>
    <dbReference type="NCBI Taxonomy" id="29856"/>
    <lineage>
        <taxon>Eukaryota</taxon>
        <taxon>Fungi</taxon>
        <taxon>Dikarya</taxon>
        <taxon>Ascomycota</taxon>
        <taxon>Pezizomycotina</taxon>
        <taxon>Sordariomycetes</taxon>
        <taxon>Hypocreomycetidae</taxon>
        <taxon>Hypocreales</taxon>
        <taxon>Bionectriaceae</taxon>
        <taxon>Clonostachys</taxon>
    </lineage>
</organism>
<protein>
    <submittedName>
        <fullName evidence="2">Uncharacterized protein</fullName>
    </submittedName>
</protein>
<evidence type="ECO:0000313" key="3">
    <source>
        <dbReference type="Proteomes" id="UP000616885"/>
    </source>
</evidence>
<feature type="compositionally biased region" description="Basic and acidic residues" evidence="1">
    <location>
        <begin position="80"/>
        <end position="92"/>
    </location>
</feature>
<dbReference type="EMBL" id="JADCTT010000007">
    <property type="protein sequence ID" value="KAF9749495.1"/>
    <property type="molecule type" value="Genomic_DNA"/>
</dbReference>
<gene>
    <name evidence="2" type="ORF">IM811_015522</name>
</gene>
<dbReference type="AlphaFoldDB" id="A0A8H7MZT0"/>
<feature type="region of interest" description="Disordered" evidence="1">
    <location>
        <begin position="40"/>
        <end position="104"/>
    </location>
</feature>
<accession>A0A8H7MZT0</accession>
<comment type="caution">
    <text evidence="2">The sequence shown here is derived from an EMBL/GenBank/DDBJ whole genome shotgun (WGS) entry which is preliminary data.</text>
</comment>
<proteinExistence type="predicted"/>
<name>A0A8H7MZT0_BIOOC</name>
<evidence type="ECO:0000313" key="2">
    <source>
        <dbReference type="EMBL" id="KAF9749495.1"/>
    </source>
</evidence>